<feature type="domain" description="NADP-dependent oxidoreductase" evidence="4">
    <location>
        <begin position="26"/>
        <end position="262"/>
    </location>
</feature>
<comment type="similarity">
    <text evidence="1">Belongs to the aldo/keto reductase family.</text>
</comment>
<name>A0ABV8JCF7_9BACL</name>
<evidence type="ECO:0000313" key="6">
    <source>
        <dbReference type="Proteomes" id="UP001595843"/>
    </source>
</evidence>
<dbReference type="InterPro" id="IPR044500">
    <property type="entry name" value="AKR5G"/>
</dbReference>
<dbReference type="PROSITE" id="PS00062">
    <property type="entry name" value="ALDOKETO_REDUCTASE_2"/>
    <property type="match status" value="1"/>
</dbReference>
<dbReference type="PROSITE" id="PS00798">
    <property type="entry name" value="ALDOKETO_REDUCTASE_1"/>
    <property type="match status" value="1"/>
</dbReference>
<organism evidence="5 6">
    <name type="scientific">Salinithrix halophila</name>
    <dbReference type="NCBI Taxonomy" id="1485204"/>
    <lineage>
        <taxon>Bacteria</taxon>
        <taxon>Bacillati</taxon>
        <taxon>Bacillota</taxon>
        <taxon>Bacilli</taxon>
        <taxon>Bacillales</taxon>
        <taxon>Thermoactinomycetaceae</taxon>
        <taxon>Salinithrix</taxon>
    </lineage>
</organism>
<dbReference type="PIRSF" id="PIRSF000097">
    <property type="entry name" value="AKR"/>
    <property type="match status" value="1"/>
</dbReference>
<protein>
    <submittedName>
        <fullName evidence="5">Aldo/keto reductase</fullName>
    </submittedName>
</protein>
<proteinExistence type="inferred from homology"/>
<gene>
    <name evidence="5" type="ORF">ACFOUO_04200</name>
</gene>
<evidence type="ECO:0000313" key="5">
    <source>
        <dbReference type="EMBL" id="MFC4076005.1"/>
    </source>
</evidence>
<dbReference type="Pfam" id="PF00248">
    <property type="entry name" value="Aldo_ket_red"/>
    <property type="match status" value="1"/>
</dbReference>
<evidence type="ECO:0000256" key="2">
    <source>
        <dbReference type="ARBA" id="ARBA00022857"/>
    </source>
</evidence>
<keyword evidence="2" id="KW-0521">NADP</keyword>
<dbReference type="PRINTS" id="PR00069">
    <property type="entry name" value="ALDKETRDTASE"/>
</dbReference>
<sequence>MIREITDTTILHNGVHMPWLGLGVYKVMEGEEVVQAVAAALRHGYRSIDTASLYQNEGGVGQGVRESGINRNEVFITTKVWNTDQGYDKTLRAFEESRRKLDCGPLDLYLIHWPVKGKYRETWRAMERLYEEGQTRAIGVSNFNIHHLKDLMQHSRIKPMVNQVEYHPRLTQKELHHFCRENHIQLEAWSPLMRGRLLDHEVLTRIARIHGKTPAQIILRWDLQHGIVTIPKSVREDRIKANADIFDFELSQEEMTQINDLNRGQRVGQDPDNFHF</sequence>
<dbReference type="PANTHER" id="PTHR43827">
    <property type="entry name" value="2,5-DIKETO-D-GLUCONIC ACID REDUCTASE"/>
    <property type="match status" value="1"/>
</dbReference>
<dbReference type="Gene3D" id="3.20.20.100">
    <property type="entry name" value="NADP-dependent oxidoreductase domain"/>
    <property type="match status" value="1"/>
</dbReference>
<dbReference type="PANTHER" id="PTHR43827:SF3">
    <property type="entry name" value="NADP-DEPENDENT OXIDOREDUCTASE DOMAIN-CONTAINING PROTEIN"/>
    <property type="match status" value="1"/>
</dbReference>
<dbReference type="EMBL" id="JBHSAP010000007">
    <property type="protein sequence ID" value="MFC4076005.1"/>
    <property type="molecule type" value="Genomic_DNA"/>
</dbReference>
<dbReference type="InterPro" id="IPR023210">
    <property type="entry name" value="NADP_OxRdtase_dom"/>
</dbReference>
<dbReference type="Proteomes" id="UP001595843">
    <property type="component" value="Unassembled WGS sequence"/>
</dbReference>
<reference evidence="6" key="1">
    <citation type="journal article" date="2019" name="Int. J. Syst. Evol. Microbiol.">
        <title>The Global Catalogue of Microorganisms (GCM) 10K type strain sequencing project: providing services to taxonomists for standard genome sequencing and annotation.</title>
        <authorList>
            <consortium name="The Broad Institute Genomics Platform"/>
            <consortium name="The Broad Institute Genome Sequencing Center for Infectious Disease"/>
            <person name="Wu L."/>
            <person name="Ma J."/>
        </authorList>
    </citation>
    <scope>NUCLEOTIDE SEQUENCE [LARGE SCALE GENOMIC DNA]</scope>
    <source>
        <strain evidence="6">IBRC-M 10813</strain>
    </source>
</reference>
<keyword evidence="6" id="KW-1185">Reference proteome</keyword>
<dbReference type="CDD" id="cd19157">
    <property type="entry name" value="AKR_AKR5G1-3"/>
    <property type="match status" value="1"/>
</dbReference>
<evidence type="ECO:0000256" key="1">
    <source>
        <dbReference type="ARBA" id="ARBA00007905"/>
    </source>
</evidence>
<dbReference type="InterPro" id="IPR018170">
    <property type="entry name" value="Aldo/ket_reductase_CS"/>
</dbReference>
<comment type="caution">
    <text evidence="5">The sequence shown here is derived from an EMBL/GenBank/DDBJ whole genome shotgun (WGS) entry which is preliminary data.</text>
</comment>
<dbReference type="RefSeq" id="WP_380702450.1">
    <property type="nucleotide sequence ID" value="NZ_JBHSAP010000007.1"/>
</dbReference>
<evidence type="ECO:0000259" key="4">
    <source>
        <dbReference type="Pfam" id="PF00248"/>
    </source>
</evidence>
<dbReference type="SUPFAM" id="SSF51430">
    <property type="entry name" value="NAD(P)-linked oxidoreductase"/>
    <property type="match status" value="1"/>
</dbReference>
<evidence type="ECO:0000256" key="3">
    <source>
        <dbReference type="ARBA" id="ARBA00023002"/>
    </source>
</evidence>
<keyword evidence="3" id="KW-0560">Oxidoreductase</keyword>
<dbReference type="InterPro" id="IPR036812">
    <property type="entry name" value="NAD(P)_OxRdtase_dom_sf"/>
</dbReference>
<accession>A0ABV8JCF7</accession>
<dbReference type="InterPro" id="IPR020471">
    <property type="entry name" value="AKR"/>
</dbReference>